<sequence length="320" mass="34823">MIMLSRAAQAIWLKLLKSPLWLAAGFVIMWSSGFIGARLGTDEAGSMTILMWRFIIAAVVLGAWWGWRHRTRLTLRTVITQGLLGLFAQGAYLYCVFLSIEMGVSAGTSNLITILQPIAAAALVGPVLKEPTSLKQWGGLALGLLGVLLVVFEDLGVRSEAPLWAYVLSFLAMISLVGATLYEKARPSTVSLADTLFIQTVISAVLFSWMGAASGQASPPMSADFWLAAAWLAGFSTVGGYGFYWLNLKAGSVTRVSSLLYLTPPVTMLWSFLMFGDKIGILTVAGMLICVWSVTSIGSPRKRQDRHITHVNEMESERHE</sequence>
<evidence type="ECO:0000256" key="5">
    <source>
        <dbReference type="ARBA" id="ARBA00023136"/>
    </source>
</evidence>
<evidence type="ECO:0000256" key="3">
    <source>
        <dbReference type="ARBA" id="ARBA00022692"/>
    </source>
</evidence>
<gene>
    <name evidence="8" type="ORF">E6C60_1108</name>
</gene>
<accession>A0A4P8XH48</accession>
<evidence type="ECO:0000313" key="9">
    <source>
        <dbReference type="Proteomes" id="UP000300879"/>
    </source>
</evidence>
<keyword evidence="9" id="KW-1185">Reference proteome</keyword>
<dbReference type="KEGG" id="palo:E6C60_1108"/>
<evidence type="ECO:0000256" key="6">
    <source>
        <dbReference type="SAM" id="Phobius"/>
    </source>
</evidence>
<feature type="transmembrane region" description="Helical" evidence="6">
    <location>
        <begin position="279"/>
        <end position="298"/>
    </location>
</feature>
<dbReference type="Pfam" id="PF00892">
    <property type="entry name" value="EamA"/>
    <property type="match status" value="2"/>
</dbReference>
<dbReference type="RefSeq" id="WP_233281158.1">
    <property type="nucleotide sequence ID" value="NZ_CP040396.1"/>
</dbReference>
<feature type="transmembrane region" description="Helical" evidence="6">
    <location>
        <begin position="20"/>
        <end position="37"/>
    </location>
</feature>
<dbReference type="Proteomes" id="UP000300879">
    <property type="component" value="Chromosome"/>
</dbReference>
<comment type="subcellular location">
    <subcellularLocation>
        <location evidence="1">Endomembrane system</location>
        <topology evidence="1">Multi-pass membrane protein</topology>
    </subcellularLocation>
</comment>
<dbReference type="InterPro" id="IPR050638">
    <property type="entry name" value="AA-Vitamin_Transporters"/>
</dbReference>
<comment type="similarity">
    <text evidence="2">Belongs to the EamA transporter family.</text>
</comment>
<proteinExistence type="inferred from homology"/>
<dbReference type="AlphaFoldDB" id="A0A4P8XH48"/>
<feature type="transmembrane region" description="Helical" evidence="6">
    <location>
        <begin position="253"/>
        <end position="273"/>
    </location>
</feature>
<evidence type="ECO:0000256" key="2">
    <source>
        <dbReference type="ARBA" id="ARBA00007362"/>
    </source>
</evidence>
<feature type="transmembrane region" description="Helical" evidence="6">
    <location>
        <begin position="49"/>
        <end position="67"/>
    </location>
</feature>
<dbReference type="InterPro" id="IPR037185">
    <property type="entry name" value="EmrE-like"/>
</dbReference>
<keyword evidence="4 6" id="KW-1133">Transmembrane helix</keyword>
<feature type="domain" description="EamA" evidence="7">
    <location>
        <begin position="20"/>
        <end position="151"/>
    </location>
</feature>
<feature type="transmembrane region" description="Helical" evidence="6">
    <location>
        <begin position="225"/>
        <end position="246"/>
    </location>
</feature>
<keyword evidence="3 6" id="KW-0812">Transmembrane</keyword>
<feature type="transmembrane region" description="Helical" evidence="6">
    <location>
        <begin position="163"/>
        <end position="182"/>
    </location>
</feature>
<evidence type="ECO:0000259" key="7">
    <source>
        <dbReference type="Pfam" id="PF00892"/>
    </source>
</evidence>
<organism evidence="8 9">
    <name type="scientific">Paenibacillus algicola</name>
    <dbReference type="NCBI Taxonomy" id="2565926"/>
    <lineage>
        <taxon>Bacteria</taxon>
        <taxon>Bacillati</taxon>
        <taxon>Bacillota</taxon>
        <taxon>Bacilli</taxon>
        <taxon>Bacillales</taxon>
        <taxon>Paenibacillaceae</taxon>
        <taxon>Paenibacillus</taxon>
    </lineage>
</organism>
<evidence type="ECO:0000256" key="1">
    <source>
        <dbReference type="ARBA" id="ARBA00004127"/>
    </source>
</evidence>
<dbReference type="GO" id="GO:0016020">
    <property type="term" value="C:membrane"/>
    <property type="evidence" value="ECO:0007669"/>
    <property type="project" value="UniProtKB-SubCell"/>
</dbReference>
<dbReference type="EMBL" id="CP040396">
    <property type="protein sequence ID" value="QCT01826.1"/>
    <property type="molecule type" value="Genomic_DNA"/>
</dbReference>
<keyword evidence="5 6" id="KW-0472">Membrane</keyword>
<evidence type="ECO:0000256" key="4">
    <source>
        <dbReference type="ARBA" id="ARBA00022989"/>
    </source>
</evidence>
<dbReference type="PANTHER" id="PTHR32322:SF2">
    <property type="entry name" value="EAMA DOMAIN-CONTAINING PROTEIN"/>
    <property type="match status" value="1"/>
</dbReference>
<dbReference type="PANTHER" id="PTHR32322">
    <property type="entry name" value="INNER MEMBRANE TRANSPORTER"/>
    <property type="match status" value="1"/>
</dbReference>
<feature type="domain" description="EamA" evidence="7">
    <location>
        <begin position="164"/>
        <end position="295"/>
    </location>
</feature>
<feature type="transmembrane region" description="Helical" evidence="6">
    <location>
        <begin position="79"/>
        <end position="100"/>
    </location>
</feature>
<dbReference type="SUPFAM" id="SSF103481">
    <property type="entry name" value="Multidrug resistance efflux transporter EmrE"/>
    <property type="match status" value="2"/>
</dbReference>
<feature type="transmembrane region" description="Helical" evidence="6">
    <location>
        <begin position="194"/>
        <end position="213"/>
    </location>
</feature>
<dbReference type="InterPro" id="IPR000620">
    <property type="entry name" value="EamA_dom"/>
</dbReference>
<feature type="transmembrane region" description="Helical" evidence="6">
    <location>
        <begin position="106"/>
        <end position="125"/>
    </location>
</feature>
<protein>
    <recommendedName>
        <fullName evidence="7">EamA domain-containing protein</fullName>
    </recommendedName>
</protein>
<feature type="transmembrane region" description="Helical" evidence="6">
    <location>
        <begin position="137"/>
        <end position="157"/>
    </location>
</feature>
<evidence type="ECO:0000313" key="8">
    <source>
        <dbReference type="EMBL" id="QCT01826.1"/>
    </source>
</evidence>
<reference evidence="8 9" key="1">
    <citation type="submission" date="2019-05" db="EMBL/GenBank/DDBJ databases">
        <authorList>
            <person name="Chen C."/>
        </authorList>
    </citation>
    <scope>NUCLEOTIDE SEQUENCE [LARGE SCALE GENOMIC DNA]</scope>
    <source>
        <strain evidence="8 9">HB172198</strain>
    </source>
</reference>
<name>A0A4P8XH48_9BACL</name>